<dbReference type="AlphaFoldDB" id="A0A554NFQ5"/>
<comment type="caution">
    <text evidence="2">The sequence shown here is derived from an EMBL/GenBank/DDBJ whole genome shotgun (WGS) entry which is preliminary data.</text>
</comment>
<dbReference type="InterPro" id="IPR036388">
    <property type="entry name" value="WH-like_DNA-bd_sf"/>
</dbReference>
<sequence length="93" mass="10349">MVDIVRTEGVLGGKPCLDGRRISVLRVAELVLNTGRSPEDAADQLGISLAEVHAALAYYYEHPEEMHELRRERRDLEAELRETALSPPDPVGQ</sequence>
<protein>
    <recommendedName>
        <fullName evidence="4">DUF433 domain-containing protein</fullName>
    </recommendedName>
</protein>
<evidence type="ECO:0000256" key="1">
    <source>
        <dbReference type="SAM" id="MobiDB-lite"/>
    </source>
</evidence>
<dbReference type="Gene3D" id="1.10.10.10">
    <property type="entry name" value="Winged helix-like DNA-binding domain superfamily/Winged helix DNA-binding domain"/>
    <property type="match status" value="1"/>
</dbReference>
<dbReference type="InParanoid" id="A0A554NFQ5"/>
<dbReference type="PANTHER" id="PTHR34849:SF1">
    <property type="entry name" value="SLR0770 PROTEIN"/>
    <property type="match status" value="1"/>
</dbReference>
<feature type="region of interest" description="Disordered" evidence="1">
    <location>
        <begin position="73"/>
        <end position="93"/>
    </location>
</feature>
<evidence type="ECO:0000313" key="2">
    <source>
        <dbReference type="EMBL" id="TSD16223.1"/>
    </source>
</evidence>
<dbReference type="PANTHER" id="PTHR34849">
    <property type="entry name" value="SSL5025 PROTEIN"/>
    <property type="match status" value="1"/>
</dbReference>
<name>A0A554NFQ5_9EURY</name>
<dbReference type="EMBL" id="QMDX01000001">
    <property type="protein sequence ID" value="TSD16223.1"/>
    <property type="molecule type" value="Genomic_DNA"/>
</dbReference>
<dbReference type="InterPro" id="IPR007367">
    <property type="entry name" value="DUF433"/>
</dbReference>
<reference evidence="2 3" key="1">
    <citation type="submission" date="2018-06" db="EMBL/GenBank/DDBJ databases">
        <title>Natronomonas sp. F16-60 a new haloarchaeon isolated from a solar saltern of Isla Cristina, Huelva, Spain.</title>
        <authorList>
            <person name="Duran-Viseras A."/>
            <person name="Sanchez-Porro C."/>
            <person name="Ventosa A."/>
        </authorList>
    </citation>
    <scope>NUCLEOTIDE SEQUENCE [LARGE SCALE GENOMIC DNA]</scope>
    <source>
        <strain evidence="2 3">F16-60</strain>
    </source>
</reference>
<organism evidence="2 3">
    <name type="scientific">Haloglomus irregulare</name>
    <dbReference type="NCBI Taxonomy" id="2234134"/>
    <lineage>
        <taxon>Archaea</taxon>
        <taxon>Methanobacteriati</taxon>
        <taxon>Methanobacteriota</taxon>
        <taxon>Stenosarchaea group</taxon>
        <taxon>Halobacteria</taxon>
        <taxon>Halobacteriales</taxon>
        <taxon>Natronomonadaceae</taxon>
        <taxon>Haloglomus</taxon>
    </lineage>
</organism>
<dbReference type="InterPro" id="IPR009057">
    <property type="entry name" value="Homeodomain-like_sf"/>
</dbReference>
<feature type="compositionally biased region" description="Basic and acidic residues" evidence="1">
    <location>
        <begin position="73"/>
        <end position="82"/>
    </location>
</feature>
<dbReference type="RefSeq" id="WP_144260726.1">
    <property type="nucleotide sequence ID" value="NZ_QMDX01000001.1"/>
</dbReference>
<keyword evidence="3" id="KW-1185">Reference proteome</keyword>
<proteinExistence type="predicted"/>
<dbReference type="OrthoDB" id="315700at2157"/>
<dbReference type="SUPFAM" id="SSF46689">
    <property type="entry name" value="Homeodomain-like"/>
    <property type="match status" value="1"/>
</dbReference>
<evidence type="ECO:0008006" key="4">
    <source>
        <dbReference type="Google" id="ProtNLM"/>
    </source>
</evidence>
<gene>
    <name evidence="2" type="ORF">DP107_03455</name>
</gene>
<accession>A0A554NFQ5</accession>
<dbReference type="Proteomes" id="UP000319894">
    <property type="component" value="Unassembled WGS sequence"/>
</dbReference>
<evidence type="ECO:0000313" key="3">
    <source>
        <dbReference type="Proteomes" id="UP000319894"/>
    </source>
</evidence>
<dbReference type="Pfam" id="PF04255">
    <property type="entry name" value="DUF433"/>
    <property type="match status" value="1"/>
</dbReference>